<gene>
    <name evidence="7" type="ORF">E4N86_01445</name>
</gene>
<keyword evidence="4" id="KW-0456">Lyase</keyword>
<dbReference type="AlphaFoldDB" id="A0A9Q9BGF0"/>
<evidence type="ECO:0000313" key="8">
    <source>
        <dbReference type="Proteomes" id="UP001056981"/>
    </source>
</evidence>
<dbReference type="InterPro" id="IPR051798">
    <property type="entry name" value="Class-II_PLP-Dep_Aminotrans"/>
</dbReference>
<dbReference type="EMBL" id="CP051635">
    <property type="protein sequence ID" value="UTC99439.1"/>
    <property type="molecule type" value="Genomic_DNA"/>
</dbReference>
<dbReference type="InterPro" id="IPR015422">
    <property type="entry name" value="PyrdxlP-dep_Trfase_small"/>
</dbReference>
<dbReference type="GO" id="GO:0008483">
    <property type="term" value="F:transaminase activity"/>
    <property type="evidence" value="ECO:0007669"/>
    <property type="project" value="UniProtKB-KW"/>
</dbReference>
<dbReference type="PANTHER" id="PTHR43525">
    <property type="entry name" value="PROTEIN MALY"/>
    <property type="match status" value="1"/>
</dbReference>
<dbReference type="InterPro" id="IPR004839">
    <property type="entry name" value="Aminotransferase_I/II_large"/>
</dbReference>
<keyword evidence="7" id="KW-0808">Transferase</keyword>
<evidence type="ECO:0000256" key="5">
    <source>
        <dbReference type="ARBA" id="ARBA00037974"/>
    </source>
</evidence>
<comment type="similarity">
    <text evidence="5">Belongs to the class-II pyridoxal-phosphate-dependent aminotransferase family. MalY/PatB cystathionine beta-lyase subfamily.</text>
</comment>
<sequence>MSINKTKKYDFENTLPRKNIGSAKWELMYQWKHDVSDGIIPLSVADMEFKNPPEITEGLKSYLDRLILGYSTRYADYDNAVINWLKRKHDYSVSAEMILQTPGIVNAFFAAVNAFTEKGDGVIIMRPVYYPFSMAIEMNERELVNCPLLCDKDNYYTIDYEKFEKLAKQPKNKLLIFCSPHNPVGRVWKKEELKKLAEIALENNVIVFSDEIWNDIIMPGYKHTLMASISKEIGANTMTATAPSKTFNVAGLATSNIIVENETLRKKYDEMLQRMKSSSVNVLGFKACEIAYTQCDKWLEELLQVLDTNQRLVKNYFDSNFPMLKSRFIEGTYLQWIDFRALGMDNQTLENFMHNEAQFFTDEGYVFGSEGDGFERINVGCPTKILQQHLEMLGDVLKKKLLSL</sequence>
<accession>A0A9Q9BGF0</accession>
<dbReference type="InterPro" id="IPR015424">
    <property type="entry name" value="PyrdxlP-dep_Trfase"/>
</dbReference>
<dbReference type="CDD" id="cd00609">
    <property type="entry name" value="AAT_like"/>
    <property type="match status" value="1"/>
</dbReference>
<dbReference type="GO" id="GO:0030170">
    <property type="term" value="F:pyridoxal phosphate binding"/>
    <property type="evidence" value="ECO:0007669"/>
    <property type="project" value="InterPro"/>
</dbReference>
<evidence type="ECO:0000259" key="6">
    <source>
        <dbReference type="Pfam" id="PF00155"/>
    </source>
</evidence>
<dbReference type="Pfam" id="PF00155">
    <property type="entry name" value="Aminotran_1_2"/>
    <property type="match status" value="1"/>
</dbReference>
<dbReference type="RefSeq" id="WP_253716691.1">
    <property type="nucleotide sequence ID" value="NZ_CP051522.1"/>
</dbReference>
<dbReference type="InterPro" id="IPR015421">
    <property type="entry name" value="PyrdxlP-dep_Trfase_major"/>
</dbReference>
<dbReference type="NCBIfam" id="TIGR04350">
    <property type="entry name" value="C_S_lyase_PatB"/>
    <property type="match status" value="1"/>
</dbReference>
<feature type="domain" description="Aminotransferase class I/classII large" evidence="6">
    <location>
        <begin position="39"/>
        <end position="390"/>
    </location>
</feature>
<evidence type="ECO:0000313" key="7">
    <source>
        <dbReference type="EMBL" id="UTC99439.1"/>
    </source>
</evidence>
<dbReference type="InterPro" id="IPR027619">
    <property type="entry name" value="C-S_lyase_PatB-like"/>
</dbReference>
<dbReference type="PANTHER" id="PTHR43525:SF1">
    <property type="entry name" value="PROTEIN MALY"/>
    <property type="match status" value="1"/>
</dbReference>
<reference evidence="7" key="1">
    <citation type="submission" date="2020-04" db="EMBL/GenBank/DDBJ databases">
        <title>Comparative genomics of oral phylogroup-2 Treponema strains.</title>
        <authorList>
            <person name="Zeng H."/>
            <person name="Chan Y.K."/>
            <person name="Watt R.M."/>
        </authorList>
    </citation>
    <scope>NUCLEOTIDE SEQUENCE</scope>
    <source>
        <strain evidence="7">OMZ 905</strain>
    </source>
</reference>
<evidence type="ECO:0000256" key="2">
    <source>
        <dbReference type="ARBA" id="ARBA00012224"/>
    </source>
</evidence>
<dbReference type="SUPFAM" id="SSF53383">
    <property type="entry name" value="PLP-dependent transferases"/>
    <property type="match status" value="1"/>
</dbReference>
<evidence type="ECO:0000256" key="3">
    <source>
        <dbReference type="ARBA" id="ARBA00022898"/>
    </source>
</evidence>
<dbReference type="Gene3D" id="3.40.640.10">
    <property type="entry name" value="Type I PLP-dependent aspartate aminotransferase-like (Major domain)"/>
    <property type="match status" value="1"/>
</dbReference>
<dbReference type="Proteomes" id="UP001056981">
    <property type="component" value="Chromosome"/>
</dbReference>
<dbReference type="Gene3D" id="3.90.1150.10">
    <property type="entry name" value="Aspartate Aminotransferase, domain 1"/>
    <property type="match status" value="1"/>
</dbReference>
<evidence type="ECO:0000256" key="4">
    <source>
        <dbReference type="ARBA" id="ARBA00023239"/>
    </source>
</evidence>
<evidence type="ECO:0000256" key="1">
    <source>
        <dbReference type="ARBA" id="ARBA00001933"/>
    </source>
</evidence>
<name>A0A9Q9BGF0_TREDN</name>
<keyword evidence="3" id="KW-0663">Pyridoxal phosphate</keyword>
<organism evidence="7 8">
    <name type="scientific">Treponema denticola</name>
    <dbReference type="NCBI Taxonomy" id="158"/>
    <lineage>
        <taxon>Bacteria</taxon>
        <taxon>Pseudomonadati</taxon>
        <taxon>Spirochaetota</taxon>
        <taxon>Spirochaetia</taxon>
        <taxon>Spirochaetales</taxon>
        <taxon>Treponemataceae</taxon>
        <taxon>Treponema</taxon>
    </lineage>
</organism>
<dbReference type="EC" id="4.4.1.13" evidence="2"/>
<proteinExistence type="inferred from homology"/>
<protein>
    <recommendedName>
        <fullName evidence="2">cysteine-S-conjugate beta-lyase</fullName>
        <ecNumber evidence="2">4.4.1.13</ecNumber>
    </recommendedName>
</protein>
<dbReference type="GO" id="GO:0047804">
    <property type="term" value="F:cysteine-S-conjugate beta-lyase activity"/>
    <property type="evidence" value="ECO:0007669"/>
    <property type="project" value="UniProtKB-EC"/>
</dbReference>
<keyword evidence="7" id="KW-0032">Aminotransferase</keyword>
<comment type="cofactor">
    <cofactor evidence="1">
        <name>pyridoxal 5'-phosphate</name>
        <dbReference type="ChEBI" id="CHEBI:597326"/>
    </cofactor>
</comment>